<reference evidence="1" key="1">
    <citation type="submission" date="2014-09" db="EMBL/GenBank/DDBJ databases">
        <authorList>
            <person name="Magalhaes I.L.F."/>
            <person name="Oliveira U."/>
            <person name="Santos F.R."/>
            <person name="Vidigal T.H.D.A."/>
            <person name="Brescovit A.D."/>
            <person name="Santos A.J."/>
        </authorList>
    </citation>
    <scope>NUCLEOTIDE SEQUENCE</scope>
    <source>
        <tissue evidence="1">Shoot tissue taken approximately 20 cm above the soil surface</tissue>
    </source>
</reference>
<protein>
    <submittedName>
        <fullName evidence="1">Uncharacterized protein</fullName>
    </submittedName>
</protein>
<organism evidence="1">
    <name type="scientific">Arundo donax</name>
    <name type="common">Giant reed</name>
    <name type="synonym">Donax arundinaceus</name>
    <dbReference type="NCBI Taxonomy" id="35708"/>
    <lineage>
        <taxon>Eukaryota</taxon>
        <taxon>Viridiplantae</taxon>
        <taxon>Streptophyta</taxon>
        <taxon>Embryophyta</taxon>
        <taxon>Tracheophyta</taxon>
        <taxon>Spermatophyta</taxon>
        <taxon>Magnoliopsida</taxon>
        <taxon>Liliopsida</taxon>
        <taxon>Poales</taxon>
        <taxon>Poaceae</taxon>
        <taxon>PACMAD clade</taxon>
        <taxon>Arundinoideae</taxon>
        <taxon>Arundineae</taxon>
        <taxon>Arundo</taxon>
    </lineage>
</organism>
<name>A0A0A9FN82_ARUDO</name>
<accession>A0A0A9FN82</accession>
<dbReference type="AlphaFoldDB" id="A0A0A9FN82"/>
<evidence type="ECO:0000313" key="1">
    <source>
        <dbReference type="EMBL" id="JAE09758.1"/>
    </source>
</evidence>
<sequence>MQIGKKIRIHVYTPYRVISGCNARAYLSFSILISKTSRALDQA</sequence>
<proteinExistence type="predicted"/>
<reference evidence="1" key="2">
    <citation type="journal article" date="2015" name="Data Brief">
        <title>Shoot transcriptome of the giant reed, Arundo donax.</title>
        <authorList>
            <person name="Barrero R.A."/>
            <person name="Guerrero F.D."/>
            <person name="Moolhuijzen P."/>
            <person name="Goolsby J.A."/>
            <person name="Tidwell J."/>
            <person name="Bellgard S.E."/>
            <person name="Bellgard M.I."/>
        </authorList>
    </citation>
    <scope>NUCLEOTIDE SEQUENCE</scope>
    <source>
        <tissue evidence="1">Shoot tissue taken approximately 20 cm above the soil surface</tissue>
    </source>
</reference>
<dbReference type="EMBL" id="GBRH01188138">
    <property type="protein sequence ID" value="JAE09758.1"/>
    <property type="molecule type" value="Transcribed_RNA"/>
</dbReference>